<dbReference type="RefSeq" id="WP_182957792.1">
    <property type="nucleotide sequence ID" value="NZ_WNXC01000004.1"/>
</dbReference>
<comment type="caution">
    <text evidence="1">The sequence shown here is derived from an EMBL/GenBank/DDBJ whole genome shotgun (WGS) entry which is preliminary data.</text>
</comment>
<accession>A0ABR6EWW2</accession>
<protein>
    <submittedName>
        <fullName evidence="1">Uncharacterized protein</fullName>
    </submittedName>
</protein>
<dbReference type="Proteomes" id="UP000636110">
    <property type="component" value="Unassembled WGS sequence"/>
</dbReference>
<proteinExistence type="predicted"/>
<name>A0ABR6EWW2_9SPHI</name>
<evidence type="ECO:0000313" key="2">
    <source>
        <dbReference type="Proteomes" id="UP000636110"/>
    </source>
</evidence>
<reference evidence="1 2" key="1">
    <citation type="submission" date="2019-11" db="EMBL/GenBank/DDBJ databases">
        <title>Description of Pedobacter sp. LMG 31462T.</title>
        <authorList>
            <person name="Carlier A."/>
            <person name="Qi S."/>
            <person name="Vandamme P."/>
        </authorList>
    </citation>
    <scope>NUCLEOTIDE SEQUENCE [LARGE SCALE GENOMIC DNA]</scope>
    <source>
        <strain evidence="1 2">LMG 31462</strain>
    </source>
</reference>
<evidence type="ECO:0000313" key="1">
    <source>
        <dbReference type="EMBL" id="MBB2149766.1"/>
    </source>
</evidence>
<organism evidence="1 2">
    <name type="scientific">Pedobacter gandavensis</name>
    <dbReference type="NCBI Taxonomy" id="2679963"/>
    <lineage>
        <taxon>Bacteria</taxon>
        <taxon>Pseudomonadati</taxon>
        <taxon>Bacteroidota</taxon>
        <taxon>Sphingobacteriia</taxon>
        <taxon>Sphingobacteriales</taxon>
        <taxon>Sphingobacteriaceae</taxon>
        <taxon>Pedobacter</taxon>
    </lineage>
</organism>
<keyword evidence="2" id="KW-1185">Reference proteome</keyword>
<dbReference type="EMBL" id="WNXC01000004">
    <property type="protein sequence ID" value="MBB2149766.1"/>
    <property type="molecule type" value="Genomic_DNA"/>
</dbReference>
<gene>
    <name evidence="1" type="ORF">GM920_12730</name>
</gene>
<sequence>MNYPESHIQMVADTLLPGFLPKDPEETLLVFHFTLPPNESYKVEYLKSAKNVWEFSKSEKVIR</sequence>